<feature type="transmembrane region" description="Helical" evidence="10">
    <location>
        <begin position="420"/>
        <end position="439"/>
    </location>
</feature>
<reference evidence="12" key="1">
    <citation type="submission" date="2016-01" db="EMBL/GenBank/DDBJ databases">
        <title>Draft genome of Chromobacterium sp. F49.</title>
        <authorList>
            <person name="Hong K.W."/>
        </authorList>
    </citation>
    <scope>NUCLEOTIDE SEQUENCE [LARGE SCALE GENOMIC DNA]</scope>
    <source>
        <strain evidence="12">M63</strain>
    </source>
</reference>
<evidence type="ECO:0000256" key="1">
    <source>
        <dbReference type="ARBA" id="ARBA00004651"/>
    </source>
</evidence>
<dbReference type="PANTHER" id="PTHR43823:SF4">
    <property type="entry name" value="SPORULATION PROTEIN YKVU"/>
    <property type="match status" value="1"/>
</dbReference>
<feature type="transmembrane region" description="Helical" evidence="10">
    <location>
        <begin position="327"/>
        <end position="351"/>
    </location>
</feature>
<dbReference type="GO" id="GO:0046677">
    <property type="term" value="P:response to antibiotic"/>
    <property type="evidence" value="ECO:0007669"/>
    <property type="project" value="UniProtKB-KW"/>
</dbReference>
<dbReference type="OrthoDB" id="9811110at2"/>
<dbReference type="InterPro" id="IPR045070">
    <property type="entry name" value="MATE_MepA-like"/>
</dbReference>
<evidence type="ECO:0000256" key="6">
    <source>
        <dbReference type="ARBA" id="ARBA00022692"/>
    </source>
</evidence>
<feature type="transmembrane region" description="Helical" evidence="10">
    <location>
        <begin position="283"/>
        <end position="306"/>
    </location>
</feature>
<dbReference type="InterPro" id="IPR048279">
    <property type="entry name" value="MdtK-like"/>
</dbReference>
<keyword evidence="4" id="KW-0813">Transport</keyword>
<feature type="transmembrane region" description="Helical" evidence="10">
    <location>
        <begin position="103"/>
        <end position="121"/>
    </location>
</feature>
<feature type="transmembrane region" description="Helical" evidence="10">
    <location>
        <begin position="141"/>
        <end position="162"/>
    </location>
</feature>
<dbReference type="CDD" id="cd13143">
    <property type="entry name" value="MATE_MepA_like"/>
    <property type="match status" value="1"/>
</dbReference>
<dbReference type="AlphaFoldDB" id="A0A163VZZ6"/>
<evidence type="ECO:0000256" key="7">
    <source>
        <dbReference type="ARBA" id="ARBA00022989"/>
    </source>
</evidence>
<dbReference type="RefSeq" id="WP_063184769.1">
    <property type="nucleotide sequence ID" value="NZ_LQRA01000071.1"/>
</dbReference>
<evidence type="ECO:0000256" key="3">
    <source>
        <dbReference type="ARBA" id="ARBA00022106"/>
    </source>
</evidence>
<evidence type="ECO:0000256" key="5">
    <source>
        <dbReference type="ARBA" id="ARBA00022475"/>
    </source>
</evidence>
<feature type="transmembrane region" description="Helical" evidence="10">
    <location>
        <begin position="395"/>
        <end position="414"/>
    </location>
</feature>
<dbReference type="eggNOG" id="COG0534">
    <property type="taxonomic scope" value="Bacteria"/>
</dbReference>
<comment type="similarity">
    <text evidence="2">Belongs to the multi antimicrobial extrusion (MATE) (TC 2.A.66.1) family. MepA subfamily.</text>
</comment>
<evidence type="ECO:0000313" key="11">
    <source>
        <dbReference type="EMBL" id="KZE75653.1"/>
    </source>
</evidence>
<dbReference type="InterPro" id="IPR051327">
    <property type="entry name" value="MATE_MepA_subfamily"/>
</dbReference>
<keyword evidence="6 10" id="KW-0812">Transmembrane</keyword>
<feature type="transmembrane region" description="Helical" evidence="10">
    <location>
        <begin position="241"/>
        <end position="263"/>
    </location>
</feature>
<accession>A0A163VZZ6</accession>
<dbReference type="GO" id="GO:0042910">
    <property type="term" value="F:xenobiotic transmembrane transporter activity"/>
    <property type="evidence" value="ECO:0007669"/>
    <property type="project" value="InterPro"/>
</dbReference>
<comment type="caution">
    <text evidence="11">The sequence shown here is derived from an EMBL/GenBank/DDBJ whole genome shotgun (WGS) entry which is preliminary data.</text>
</comment>
<comment type="subcellular location">
    <subcellularLocation>
        <location evidence="1">Cell membrane</location>
        <topology evidence="1">Multi-pass membrane protein</topology>
    </subcellularLocation>
</comment>
<keyword evidence="12" id="KW-1185">Reference proteome</keyword>
<evidence type="ECO:0000256" key="10">
    <source>
        <dbReference type="SAM" id="Phobius"/>
    </source>
</evidence>
<dbReference type="Proteomes" id="UP000076563">
    <property type="component" value="Unassembled WGS sequence"/>
</dbReference>
<feature type="transmembrane region" description="Helical" evidence="10">
    <location>
        <begin position="169"/>
        <end position="193"/>
    </location>
</feature>
<keyword evidence="7 10" id="KW-1133">Transmembrane helix</keyword>
<dbReference type="EMBL" id="LQRA01000071">
    <property type="protein sequence ID" value="KZE75653.1"/>
    <property type="molecule type" value="Genomic_DNA"/>
</dbReference>
<feature type="transmembrane region" description="Helical" evidence="10">
    <location>
        <begin position="21"/>
        <end position="41"/>
    </location>
</feature>
<proteinExistence type="inferred from homology"/>
<evidence type="ECO:0000256" key="8">
    <source>
        <dbReference type="ARBA" id="ARBA00023136"/>
    </source>
</evidence>
<name>A0A163VZZ6_9BACL</name>
<evidence type="ECO:0000256" key="4">
    <source>
        <dbReference type="ARBA" id="ARBA00022448"/>
    </source>
</evidence>
<gene>
    <name evidence="11" type="ORF">AV654_26310</name>
</gene>
<feature type="transmembrane region" description="Helical" evidence="10">
    <location>
        <begin position="363"/>
        <end position="383"/>
    </location>
</feature>
<evidence type="ECO:0000256" key="9">
    <source>
        <dbReference type="ARBA" id="ARBA00023251"/>
    </source>
</evidence>
<keyword evidence="9" id="KW-0046">Antibiotic resistance</keyword>
<evidence type="ECO:0000313" key="12">
    <source>
        <dbReference type="Proteomes" id="UP000076563"/>
    </source>
</evidence>
<dbReference type="GO" id="GO:0015297">
    <property type="term" value="F:antiporter activity"/>
    <property type="evidence" value="ECO:0007669"/>
    <property type="project" value="InterPro"/>
</dbReference>
<dbReference type="PANTHER" id="PTHR43823">
    <property type="entry name" value="SPORULATION PROTEIN YKVU"/>
    <property type="match status" value="1"/>
</dbReference>
<feature type="transmembrane region" description="Helical" evidence="10">
    <location>
        <begin position="199"/>
        <end position="220"/>
    </location>
</feature>
<dbReference type="Pfam" id="PF01554">
    <property type="entry name" value="MatE"/>
    <property type="match status" value="2"/>
</dbReference>
<dbReference type="GO" id="GO:0005886">
    <property type="term" value="C:plasma membrane"/>
    <property type="evidence" value="ECO:0007669"/>
    <property type="project" value="UniProtKB-SubCell"/>
</dbReference>
<protein>
    <recommendedName>
        <fullName evidence="3">Multidrug export protein MepA</fullName>
    </recommendedName>
</protein>
<dbReference type="InterPro" id="IPR002528">
    <property type="entry name" value="MATE_fam"/>
</dbReference>
<organism evidence="11 12">
    <name type="scientific">Paenibacillus elgii</name>
    <dbReference type="NCBI Taxonomy" id="189691"/>
    <lineage>
        <taxon>Bacteria</taxon>
        <taxon>Bacillati</taxon>
        <taxon>Bacillota</taxon>
        <taxon>Bacilli</taxon>
        <taxon>Bacillales</taxon>
        <taxon>Paenibacillaceae</taxon>
        <taxon>Paenibacillus</taxon>
    </lineage>
</organism>
<keyword evidence="5" id="KW-1003">Cell membrane</keyword>
<keyword evidence="8 10" id="KW-0472">Membrane</keyword>
<feature type="transmembrane region" description="Helical" evidence="10">
    <location>
        <begin position="61"/>
        <end position="83"/>
    </location>
</feature>
<dbReference type="PIRSF" id="PIRSF006603">
    <property type="entry name" value="DinF"/>
    <property type="match status" value="1"/>
</dbReference>
<evidence type="ECO:0000256" key="2">
    <source>
        <dbReference type="ARBA" id="ARBA00008417"/>
    </source>
</evidence>
<sequence length="453" mass="49495">MMQLENNKLTALESDSVSKVFVRYLVPSVVGMFMMSINVVIDGIFVGQRLGEVALAGVNVAFPVFSIYFAISLWVGIGGAALYSRSLGAKNVEQARSIFTHSLTLIFSLTLALAGIAYLFREKLAVFLGANNETMPYAMEFMTVLLSFGFLVTVQNAFSIFVRNDANPNLAMISLLVTAVCNIGLNYVLLFVLDFGVAGSAWALIGASAIGACVLFTHFLRKDSTLRFVKLRLSWKLAKSTFTIGFPSFVAELGIAVFTAGYNMAMVRWAGTLGVSAFSILNYVHSVVLMIFIGMGSGIQPLISYYRGAKQHVRERETINIAVKTSIGIGLGVFLIGLLTADSIVSLFGSFTREVQELAASGIRLFFIGYLFMGVNFVMMTYFQSTDQVKMATWITVAREMLIMVALLFTLPRVMGTTGIWLAIPLSELIVVLTVYAYIRRRSRTVASVNAAS</sequence>
<dbReference type="STRING" id="1007103.GCA_000213315_04742"/>